<dbReference type="AlphaFoldDB" id="K0KDA9"/>
<dbReference type="PANTHER" id="PTHR28160">
    <property type="entry name" value="54S RIBOSOMAL PROTEIN L15, MITOCHONDRIAL"/>
    <property type="match status" value="1"/>
</dbReference>
<dbReference type="InterPro" id="IPR040030">
    <property type="entry name" value="Ribosomal_mL57"/>
</dbReference>
<dbReference type="EMBL" id="CAIF01000007">
    <property type="protein sequence ID" value="CCH40886.1"/>
    <property type="molecule type" value="Genomic_DNA"/>
</dbReference>
<dbReference type="InterPro" id="IPR036389">
    <property type="entry name" value="RNase_III_sf"/>
</dbReference>
<dbReference type="Pfam" id="PF14622">
    <property type="entry name" value="Ribonucleas_3_3"/>
    <property type="match status" value="1"/>
</dbReference>
<organism evidence="2 3">
    <name type="scientific">Wickerhamomyces ciferrii (strain ATCC 14091 / BCRC 22168 / CBS 111 / JCM 3599 / NBRC 0793 / NRRL Y-1031 F-60-10)</name>
    <name type="common">Yeast</name>
    <name type="synonym">Pichia ciferrii</name>
    <dbReference type="NCBI Taxonomy" id="1206466"/>
    <lineage>
        <taxon>Eukaryota</taxon>
        <taxon>Fungi</taxon>
        <taxon>Dikarya</taxon>
        <taxon>Ascomycota</taxon>
        <taxon>Saccharomycotina</taxon>
        <taxon>Saccharomycetes</taxon>
        <taxon>Phaffomycetales</taxon>
        <taxon>Wickerhamomycetaceae</taxon>
        <taxon>Wickerhamomyces</taxon>
    </lineage>
</organism>
<keyword evidence="2" id="KW-0689">Ribosomal protein</keyword>
<dbReference type="InterPro" id="IPR000999">
    <property type="entry name" value="RNase_III_dom"/>
</dbReference>
<keyword evidence="3" id="KW-1185">Reference proteome</keyword>
<comment type="caution">
    <text evidence="2">The sequence shown here is derived from an EMBL/GenBank/DDBJ whole genome shotgun (WGS) entry which is preliminary data.</text>
</comment>
<sequence length="233" mass="26079">MNSIRKLITTQVPLAQRALRPSSSIISQSRSVVYLHKGPRVRGLVRDEEDYMYSPSGKKYGLNQENLQSLKEFLGKEYELPDELSLQILTHKSFAHGIKPFNEKLSILGSHFLKNRASLYTIHKQESKDVDADINGLSISQLGSLTSRNITSSEILYAFIKKNNLTDVIFWKKRDALLTDPSKSGEIKVSDGVVKAIIGAILSHHGKVKAEKFIDDVLLNSSNEKSLVNLSQN</sequence>
<keyword evidence="2" id="KW-0687">Ribonucleoprotein</keyword>
<accession>K0KDA9</accession>
<evidence type="ECO:0000259" key="1">
    <source>
        <dbReference type="Pfam" id="PF14622"/>
    </source>
</evidence>
<dbReference type="STRING" id="1206466.K0KDA9"/>
<evidence type="ECO:0000313" key="2">
    <source>
        <dbReference type="EMBL" id="CCH40886.1"/>
    </source>
</evidence>
<evidence type="ECO:0000313" key="3">
    <source>
        <dbReference type="Proteomes" id="UP000009328"/>
    </source>
</evidence>
<feature type="domain" description="RNase III" evidence="1">
    <location>
        <begin position="82"/>
        <end position="220"/>
    </location>
</feature>
<proteinExistence type="predicted"/>
<protein>
    <submittedName>
        <fullName evidence="2">54S ribosomal protein L15, mitochondrial</fullName>
    </submittedName>
</protein>
<dbReference type="FunCoup" id="K0KDA9">
    <property type="interactions" value="192"/>
</dbReference>
<dbReference type="GO" id="GO:0003735">
    <property type="term" value="F:structural constituent of ribosome"/>
    <property type="evidence" value="ECO:0007669"/>
    <property type="project" value="InterPro"/>
</dbReference>
<dbReference type="SUPFAM" id="SSF69065">
    <property type="entry name" value="RNase III domain-like"/>
    <property type="match status" value="1"/>
</dbReference>
<dbReference type="PANTHER" id="PTHR28160:SF1">
    <property type="entry name" value="LARGE RIBOSOMAL SUBUNIT PROTEIN ML57"/>
    <property type="match status" value="1"/>
</dbReference>
<dbReference type="GO" id="GO:0004525">
    <property type="term" value="F:ribonuclease III activity"/>
    <property type="evidence" value="ECO:0007669"/>
    <property type="project" value="InterPro"/>
</dbReference>
<name>K0KDA9_WICCF</name>
<dbReference type="Gene3D" id="1.10.1520.10">
    <property type="entry name" value="Ribonuclease III domain"/>
    <property type="match status" value="1"/>
</dbReference>
<dbReference type="GO" id="GO:0005762">
    <property type="term" value="C:mitochondrial large ribosomal subunit"/>
    <property type="evidence" value="ECO:0007669"/>
    <property type="project" value="InterPro"/>
</dbReference>
<gene>
    <name evidence="2" type="ORF">BN7_420</name>
</gene>
<dbReference type="GO" id="GO:0006396">
    <property type="term" value="P:RNA processing"/>
    <property type="evidence" value="ECO:0007669"/>
    <property type="project" value="InterPro"/>
</dbReference>
<dbReference type="InParanoid" id="K0KDA9"/>
<dbReference type="Proteomes" id="UP000009328">
    <property type="component" value="Unassembled WGS sequence"/>
</dbReference>
<reference evidence="2 3" key="1">
    <citation type="journal article" date="2012" name="Eukaryot. Cell">
        <title>Draft genome sequence of Wickerhamomyces ciferrii NRRL Y-1031 F-60-10.</title>
        <authorList>
            <person name="Schneider J."/>
            <person name="Andrea H."/>
            <person name="Blom J."/>
            <person name="Jaenicke S."/>
            <person name="Ruckert C."/>
            <person name="Schorsch C."/>
            <person name="Szczepanowski R."/>
            <person name="Farwick M."/>
            <person name="Goesmann A."/>
            <person name="Puhler A."/>
            <person name="Schaffer S."/>
            <person name="Tauch A."/>
            <person name="Kohler T."/>
            <person name="Brinkrolf K."/>
        </authorList>
    </citation>
    <scope>NUCLEOTIDE SEQUENCE [LARGE SCALE GENOMIC DNA]</scope>
    <source>
        <strain evidence="3">ATCC 14091 / BCRC 22168 / CBS 111 / JCM 3599 / NBRC 0793 / NRRL Y-1031 F-60-10</strain>
    </source>
</reference>
<dbReference type="eggNOG" id="ENOG502RXWY">
    <property type="taxonomic scope" value="Eukaryota"/>
</dbReference>
<dbReference type="GO" id="GO:0032543">
    <property type="term" value="P:mitochondrial translation"/>
    <property type="evidence" value="ECO:0007669"/>
    <property type="project" value="InterPro"/>
</dbReference>
<dbReference type="HOGENOM" id="CLU_088025_0_0_1"/>